<feature type="compositionally biased region" description="Low complexity" evidence="1">
    <location>
        <begin position="256"/>
        <end position="273"/>
    </location>
</feature>
<evidence type="ECO:0000313" key="3">
    <source>
        <dbReference type="Proteomes" id="UP000681967"/>
    </source>
</evidence>
<evidence type="ECO:0000313" key="2">
    <source>
        <dbReference type="EMBL" id="CAF4108199.1"/>
    </source>
</evidence>
<reference evidence="2" key="1">
    <citation type="submission" date="2021-02" db="EMBL/GenBank/DDBJ databases">
        <authorList>
            <person name="Nowell W R."/>
        </authorList>
    </citation>
    <scope>NUCLEOTIDE SEQUENCE</scope>
</reference>
<feature type="compositionally biased region" description="Low complexity" evidence="1">
    <location>
        <begin position="173"/>
        <end position="182"/>
    </location>
</feature>
<dbReference type="Proteomes" id="UP000681967">
    <property type="component" value="Unassembled WGS sequence"/>
</dbReference>
<accession>A0A8S2QIM6</accession>
<sequence>TLLKDILRPNSKYLQRHFNNTTDKLPSTTASSSTIPRLPPVTRRLSLTIPVMTTTITTNIDDDSIKSSVPSTSMRQIPIQLLQTSTLTSTPTNNTCMPSTILRSSSLSNPFEHKKTDLQNDLLSSPPVFSIYNPQQSSSSSSSGFSILTANTSPIRRAEAMAREAIQGKARLQQQQQQQQQQNGLLSENNTRSPSAARRVVINLKNNQSVSLDSRLPSAMKPPPSPSSSRITQRNNFFHIPVLHEIQVPARPIPRLSETSSQSLSTSNSNNENYKNEFHLEIPVTITTSNDQENQSELINETEDGINNYERILSENNNSNQALKSILKRSSSRETVSRKNVSFVNA</sequence>
<feature type="compositionally biased region" description="Polar residues" evidence="1">
    <location>
        <begin position="183"/>
        <end position="194"/>
    </location>
</feature>
<comment type="caution">
    <text evidence="2">The sequence shown here is derived from an EMBL/GenBank/DDBJ whole genome shotgun (WGS) entry which is preliminary data.</text>
</comment>
<feature type="region of interest" description="Disordered" evidence="1">
    <location>
        <begin position="251"/>
        <end position="273"/>
    </location>
</feature>
<feature type="region of interest" description="Disordered" evidence="1">
    <location>
        <begin position="166"/>
        <end position="194"/>
    </location>
</feature>
<dbReference type="AlphaFoldDB" id="A0A8S2QIM6"/>
<name>A0A8S2QIM6_9BILA</name>
<proteinExistence type="predicted"/>
<organism evidence="2 3">
    <name type="scientific">Rotaria magnacalcarata</name>
    <dbReference type="NCBI Taxonomy" id="392030"/>
    <lineage>
        <taxon>Eukaryota</taxon>
        <taxon>Metazoa</taxon>
        <taxon>Spiralia</taxon>
        <taxon>Gnathifera</taxon>
        <taxon>Rotifera</taxon>
        <taxon>Eurotatoria</taxon>
        <taxon>Bdelloidea</taxon>
        <taxon>Philodinida</taxon>
        <taxon>Philodinidae</taxon>
        <taxon>Rotaria</taxon>
    </lineage>
</organism>
<evidence type="ECO:0000256" key="1">
    <source>
        <dbReference type="SAM" id="MobiDB-lite"/>
    </source>
</evidence>
<feature type="region of interest" description="Disordered" evidence="1">
    <location>
        <begin position="206"/>
        <end position="232"/>
    </location>
</feature>
<gene>
    <name evidence="2" type="ORF">BYL167_LOCUS19463</name>
</gene>
<dbReference type="EMBL" id="CAJOBH010008265">
    <property type="protein sequence ID" value="CAF4108199.1"/>
    <property type="molecule type" value="Genomic_DNA"/>
</dbReference>
<protein>
    <submittedName>
        <fullName evidence="2">Uncharacterized protein</fullName>
    </submittedName>
</protein>
<feature type="non-terminal residue" evidence="2">
    <location>
        <position position="1"/>
    </location>
</feature>